<proteinExistence type="predicted"/>
<organism evidence="1 2">
    <name type="scientific">Ralstonia condita</name>
    <dbReference type="NCBI Taxonomy" id="3058600"/>
    <lineage>
        <taxon>Bacteria</taxon>
        <taxon>Pseudomonadati</taxon>
        <taxon>Pseudomonadota</taxon>
        <taxon>Betaproteobacteria</taxon>
        <taxon>Burkholderiales</taxon>
        <taxon>Burkholderiaceae</taxon>
        <taxon>Ralstonia</taxon>
    </lineage>
</organism>
<keyword evidence="2" id="KW-1185">Reference proteome</keyword>
<name>A0ABM9J140_9RALS</name>
<dbReference type="Proteomes" id="UP001189616">
    <property type="component" value="Unassembled WGS sequence"/>
</dbReference>
<evidence type="ECO:0000313" key="2">
    <source>
        <dbReference type="Proteomes" id="UP001189616"/>
    </source>
</evidence>
<dbReference type="EMBL" id="CATYWO010000001">
    <property type="protein sequence ID" value="CAJ0779017.1"/>
    <property type="molecule type" value="Genomic_DNA"/>
</dbReference>
<gene>
    <name evidence="1" type="ORF">LMG7141_00829</name>
</gene>
<protein>
    <submittedName>
        <fullName evidence="1">Uncharacterized protein</fullName>
    </submittedName>
</protein>
<comment type="caution">
    <text evidence="1">The sequence shown here is derived from an EMBL/GenBank/DDBJ whole genome shotgun (WGS) entry which is preliminary data.</text>
</comment>
<reference evidence="1 2" key="1">
    <citation type="submission" date="2023-07" db="EMBL/GenBank/DDBJ databases">
        <authorList>
            <person name="Peeters C."/>
        </authorList>
    </citation>
    <scope>NUCLEOTIDE SEQUENCE [LARGE SCALE GENOMIC DNA]</scope>
    <source>
        <strain evidence="1 2">LMG 7141</strain>
    </source>
</reference>
<dbReference type="RefSeq" id="WP_316655478.1">
    <property type="nucleotide sequence ID" value="NZ_CATYWO010000001.1"/>
</dbReference>
<evidence type="ECO:0000313" key="1">
    <source>
        <dbReference type="EMBL" id="CAJ0779017.1"/>
    </source>
</evidence>
<sequence length="69" mass="8051">MSTFDIPHGFKRVTKDEFFAALYADPRDIMPLAKPNFSTWETKTREVWGWTAPGYSNRRAHEDIYAIKA</sequence>
<accession>A0ABM9J140</accession>